<reference evidence="1" key="1">
    <citation type="submission" date="2023-05" db="EMBL/GenBank/DDBJ databases">
        <title>Nepenthes gracilis genome sequencing.</title>
        <authorList>
            <person name="Fukushima K."/>
        </authorList>
    </citation>
    <scope>NUCLEOTIDE SEQUENCE</scope>
    <source>
        <strain evidence="1">SING2019-196</strain>
    </source>
</reference>
<keyword evidence="2" id="KW-1185">Reference proteome</keyword>
<proteinExistence type="predicted"/>
<evidence type="ECO:0000313" key="1">
    <source>
        <dbReference type="EMBL" id="GMH22913.1"/>
    </source>
</evidence>
<comment type="caution">
    <text evidence="1">The sequence shown here is derived from an EMBL/GenBank/DDBJ whole genome shotgun (WGS) entry which is preliminary data.</text>
</comment>
<name>A0AAD3T4U7_NEPGR</name>
<dbReference type="AlphaFoldDB" id="A0AAD3T4U7"/>
<accession>A0AAD3T4U7</accession>
<sequence length="105" mass="12192">MDRFAFDRSKPRLHRADLDLEDGASNKSLKDSIRKDRLYWRIQTSSTLQRRLISREEKSSRGSIGSKETGLLFQDNHKKWHGSTHSYGMCANGKSFLVNRVHRVS</sequence>
<gene>
    <name evidence="1" type="ORF">Nepgr_024756</name>
</gene>
<dbReference type="Proteomes" id="UP001279734">
    <property type="component" value="Unassembled WGS sequence"/>
</dbReference>
<dbReference type="EMBL" id="BSYO01000025">
    <property type="protein sequence ID" value="GMH22913.1"/>
    <property type="molecule type" value="Genomic_DNA"/>
</dbReference>
<organism evidence="1 2">
    <name type="scientific">Nepenthes gracilis</name>
    <name type="common">Slender pitcher plant</name>
    <dbReference type="NCBI Taxonomy" id="150966"/>
    <lineage>
        <taxon>Eukaryota</taxon>
        <taxon>Viridiplantae</taxon>
        <taxon>Streptophyta</taxon>
        <taxon>Embryophyta</taxon>
        <taxon>Tracheophyta</taxon>
        <taxon>Spermatophyta</taxon>
        <taxon>Magnoliopsida</taxon>
        <taxon>eudicotyledons</taxon>
        <taxon>Gunneridae</taxon>
        <taxon>Pentapetalae</taxon>
        <taxon>Caryophyllales</taxon>
        <taxon>Nepenthaceae</taxon>
        <taxon>Nepenthes</taxon>
    </lineage>
</organism>
<evidence type="ECO:0000313" key="2">
    <source>
        <dbReference type="Proteomes" id="UP001279734"/>
    </source>
</evidence>
<protein>
    <submittedName>
        <fullName evidence="1">Uncharacterized protein</fullName>
    </submittedName>
</protein>